<dbReference type="PROSITE" id="PS50033">
    <property type="entry name" value="UBX"/>
    <property type="match status" value="1"/>
</dbReference>
<evidence type="ECO:0000259" key="3">
    <source>
        <dbReference type="PROSITE" id="PS50033"/>
    </source>
</evidence>
<gene>
    <name evidence="4" type="ORF">CAPTEDRAFT_215804</name>
</gene>
<evidence type="ECO:0000313" key="6">
    <source>
        <dbReference type="Proteomes" id="UP000014760"/>
    </source>
</evidence>
<keyword evidence="2" id="KW-0472">Membrane</keyword>
<dbReference type="OMA" id="MMKTGYH"/>
<keyword evidence="2" id="KW-1133">Transmembrane helix</keyword>
<dbReference type="Gene3D" id="3.10.20.90">
    <property type="entry name" value="Phosphatidylinositol 3-kinase Catalytic Subunit, Chain A, domain 1"/>
    <property type="match status" value="1"/>
</dbReference>
<protein>
    <recommendedName>
        <fullName evidence="3">UBX domain-containing protein</fullName>
    </recommendedName>
</protein>
<dbReference type="Proteomes" id="UP000014760">
    <property type="component" value="Unassembled WGS sequence"/>
</dbReference>
<keyword evidence="2" id="KW-0812">Transmembrane</keyword>
<dbReference type="AlphaFoldDB" id="R7UJW6"/>
<dbReference type="OrthoDB" id="1920064at2759"/>
<dbReference type="PANTHER" id="PTHR23322:SF93">
    <property type="entry name" value="UBX DOMAIN-CONTAINING PROTEIN 8"/>
    <property type="match status" value="1"/>
</dbReference>
<feature type="compositionally biased region" description="Basic and acidic residues" evidence="1">
    <location>
        <begin position="188"/>
        <end position="198"/>
    </location>
</feature>
<reference evidence="4 6" key="2">
    <citation type="journal article" date="2013" name="Nature">
        <title>Insights into bilaterian evolution from three spiralian genomes.</title>
        <authorList>
            <person name="Simakov O."/>
            <person name="Marletaz F."/>
            <person name="Cho S.J."/>
            <person name="Edsinger-Gonzales E."/>
            <person name="Havlak P."/>
            <person name="Hellsten U."/>
            <person name="Kuo D.H."/>
            <person name="Larsson T."/>
            <person name="Lv J."/>
            <person name="Arendt D."/>
            <person name="Savage R."/>
            <person name="Osoegawa K."/>
            <person name="de Jong P."/>
            <person name="Grimwood J."/>
            <person name="Chapman J.A."/>
            <person name="Shapiro H."/>
            <person name="Aerts A."/>
            <person name="Otillar R.P."/>
            <person name="Terry A.Y."/>
            <person name="Boore J.L."/>
            <person name="Grigoriev I.V."/>
            <person name="Lindberg D.R."/>
            <person name="Seaver E.C."/>
            <person name="Weisblat D.A."/>
            <person name="Putnam N.H."/>
            <person name="Rokhsar D.S."/>
        </authorList>
    </citation>
    <scope>NUCLEOTIDE SEQUENCE</scope>
    <source>
        <strain evidence="4 6">I ESC-2004</strain>
    </source>
</reference>
<dbReference type="EnsemblMetazoa" id="CapteT215804">
    <property type="protein sequence ID" value="CapteP215804"/>
    <property type="gene ID" value="CapteG215804"/>
</dbReference>
<feature type="region of interest" description="Disordered" evidence="1">
    <location>
        <begin position="85"/>
        <end position="113"/>
    </location>
</feature>
<feature type="region of interest" description="Disordered" evidence="1">
    <location>
        <begin position="176"/>
        <end position="214"/>
    </location>
</feature>
<name>R7UJW6_CAPTE</name>
<dbReference type="CDD" id="cd01774">
    <property type="entry name" value="UBX_UBXN8"/>
    <property type="match status" value="1"/>
</dbReference>
<proteinExistence type="predicted"/>
<evidence type="ECO:0000313" key="5">
    <source>
        <dbReference type="EnsemblMetazoa" id="CapteP215804"/>
    </source>
</evidence>
<organism evidence="4">
    <name type="scientific">Capitella teleta</name>
    <name type="common">Polychaete worm</name>
    <dbReference type="NCBI Taxonomy" id="283909"/>
    <lineage>
        <taxon>Eukaryota</taxon>
        <taxon>Metazoa</taxon>
        <taxon>Spiralia</taxon>
        <taxon>Lophotrochozoa</taxon>
        <taxon>Annelida</taxon>
        <taxon>Polychaeta</taxon>
        <taxon>Sedentaria</taxon>
        <taxon>Scolecida</taxon>
        <taxon>Capitellidae</taxon>
        <taxon>Capitella</taxon>
    </lineage>
</organism>
<keyword evidence="6" id="KW-1185">Reference proteome</keyword>
<dbReference type="InterPro" id="IPR050730">
    <property type="entry name" value="UBX_domain-protein"/>
</dbReference>
<feature type="transmembrane region" description="Helical" evidence="2">
    <location>
        <begin position="51"/>
        <end position="72"/>
    </location>
</feature>
<dbReference type="PANTHER" id="PTHR23322">
    <property type="entry name" value="FAS-ASSOCIATED PROTEIN"/>
    <property type="match status" value="1"/>
</dbReference>
<dbReference type="InterPro" id="IPR029071">
    <property type="entry name" value="Ubiquitin-like_domsf"/>
</dbReference>
<sequence>MVAMVMRGREIQLLSGEKWNLCFRDHQDGFPSAIAANSKFLLFSLTDAETFVQFSLRCLLFLAVFTLLYHFASQFWRQRRISSDGASPPTPVAASSDGSEQITNEDEVRQRQQRAREIVQQVLNAQSAEHYERVIKPREEAKRKKEEEEFYRFKGPAWKGKADRLGGEDIQPNREALSSVSQGAAASRKLDLPEEAKVTPKKTSTKRELCIPDEPAEGATGAVTIVLRFPGSRPQRRRFLTEHTVQMLMDFMQSVGFHQKVYSIFQTYPRQIVSDDATKTLAEVGIVSDVALNVEEIN</sequence>
<dbReference type="InterPro" id="IPR001012">
    <property type="entry name" value="UBX_dom"/>
</dbReference>
<dbReference type="GO" id="GO:0043130">
    <property type="term" value="F:ubiquitin binding"/>
    <property type="evidence" value="ECO:0007669"/>
    <property type="project" value="TreeGrafter"/>
</dbReference>
<dbReference type="STRING" id="283909.R7UJW6"/>
<evidence type="ECO:0000256" key="1">
    <source>
        <dbReference type="SAM" id="MobiDB-lite"/>
    </source>
</evidence>
<feature type="domain" description="UBX" evidence="3">
    <location>
        <begin position="218"/>
        <end position="294"/>
    </location>
</feature>
<dbReference type="HOGENOM" id="CLU_934624_0_0_1"/>
<accession>R7UJW6</accession>
<dbReference type="Pfam" id="PF00789">
    <property type="entry name" value="UBX"/>
    <property type="match status" value="1"/>
</dbReference>
<dbReference type="EMBL" id="KB300344">
    <property type="protein sequence ID" value="ELU06844.1"/>
    <property type="molecule type" value="Genomic_DNA"/>
</dbReference>
<dbReference type="SUPFAM" id="SSF54236">
    <property type="entry name" value="Ubiquitin-like"/>
    <property type="match status" value="1"/>
</dbReference>
<dbReference type="EMBL" id="AMQN01007280">
    <property type="status" value="NOT_ANNOTATED_CDS"/>
    <property type="molecule type" value="Genomic_DNA"/>
</dbReference>
<reference evidence="5" key="3">
    <citation type="submission" date="2015-06" db="UniProtKB">
        <authorList>
            <consortium name="EnsemblMetazoa"/>
        </authorList>
    </citation>
    <scope>IDENTIFICATION</scope>
</reference>
<reference evidence="6" key="1">
    <citation type="submission" date="2012-12" db="EMBL/GenBank/DDBJ databases">
        <authorList>
            <person name="Hellsten U."/>
            <person name="Grimwood J."/>
            <person name="Chapman J.A."/>
            <person name="Shapiro H."/>
            <person name="Aerts A."/>
            <person name="Otillar R.P."/>
            <person name="Terry A.Y."/>
            <person name="Boore J.L."/>
            <person name="Simakov O."/>
            <person name="Marletaz F."/>
            <person name="Cho S.-J."/>
            <person name="Edsinger-Gonzales E."/>
            <person name="Havlak P."/>
            <person name="Kuo D.-H."/>
            <person name="Larsson T."/>
            <person name="Lv J."/>
            <person name="Arendt D."/>
            <person name="Savage R."/>
            <person name="Osoegawa K."/>
            <person name="de Jong P."/>
            <person name="Lindberg D.R."/>
            <person name="Seaver E.C."/>
            <person name="Weisblat D.A."/>
            <person name="Putnam N.H."/>
            <person name="Grigoriev I.V."/>
            <person name="Rokhsar D.S."/>
        </authorList>
    </citation>
    <scope>NUCLEOTIDE SEQUENCE</scope>
    <source>
        <strain evidence="6">I ESC-2004</strain>
    </source>
</reference>
<evidence type="ECO:0000313" key="4">
    <source>
        <dbReference type="EMBL" id="ELU06844.1"/>
    </source>
</evidence>
<evidence type="ECO:0000256" key="2">
    <source>
        <dbReference type="SAM" id="Phobius"/>
    </source>
</evidence>